<evidence type="ECO:0000256" key="13">
    <source>
        <dbReference type="ARBA" id="ARBA00023128"/>
    </source>
</evidence>
<evidence type="ECO:0000256" key="5">
    <source>
        <dbReference type="ARBA" id="ARBA00011853"/>
    </source>
</evidence>
<evidence type="ECO:0000256" key="7">
    <source>
        <dbReference type="ARBA" id="ARBA00022670"/>
    </source>
</evidence>
<dbReference type="GO" id="GO:0051603">
    <property type="term" value="P:proteolysis involved in protein catabolic process"/>
    <property type="evidence" value="ECO:0007669"/>
    <property type="project" value="EnsemblFungi"/>
</dbReference>
<comment type="similarity">
    <text evidence="4">Belongs to the peptidase M16 family. PreP subfamily.</text>
</comment>
<dbReference type="Pfam" id="PF08367">
    <property type="entry name" value="M16C_assoc"/>
    <property type="match status" value="1"/>
</dbReference>
<dbReference type="STRING" id="322104.A3LQ15"/>
<evidence type="ECO:0000256" key="12">
    <source>
        <dbReference type="ARBA" id="ARBA00023049"/>
    </source>
</evidence>
<dbReference type="GO" id="GO:0034982">
    <property type="term" value="P:mitochondrial protein processing"/>
    <property type="evidence" value="ECO:0007669"/>
    <property type="project" value="EnsemblFungi"/>
</dbReference>
<evidence type="ECO:0000256" key="6">
    <source>
        <dbReference type="ARBA" id="ARBA00020167"/>
    </source>
</evidence>
<evidence type="ECO:0000313" key="17">
    <source>
        <dbReference type="EMBL" id="ABN64596.2"/>
    </source>
</evidence>
<sequence>MLAARSRSIVNAARRSFATAASPSAATSAILSKYPIGLNLYGFVIDNVQPIPEFSLVAVHLKHERSGAAHLHLDSPTDNNNVFSIAFKTNPPDATGVPHILEHTTLCGSYKYPVRDPFFKMTNRSLSNFMNAMTGHDFTFYPFATTNAKDFDNLMDVYLSSVFEPLLSYNDFIQEGWRLENEDINDPESKLELKGVVYNEMKGQNSNTSYYFYIKFLESIYPSLNNAGGDPAKIPDLQYEDLVDFHHRNYHPSNARTFTYGNLPLMNHLKHLSDYFQTFGVRPQSKDLKLPIFSNTTSPSSTTVVKVPGPVDTMSSKPAEQQYKASITWNLGNALEEANQYELFKWKILSSLLCDGHNAPFYQELIETEFGDDFSANSGIDATTALISFTIGLNNLTVEKVGQLESKVLDIIRNKVLPEFENPESSYKTRIEAILHQIELNLKKHKPDFGLSLLNVIVPTWVNGLDPIKSLRVEPILNQFKSDFECKGLLVFKELLDSSILNPQCEKFSFVMEPQNEFNKNLTTVEAERVKTMVQSLSEEDKKIINERGQELARKQTEEQDGEVLPTLTIKDIPEKGDFHPLLYSQIGSNTLQKRIVDTNGLVYTAALKNIKYLPKEYYKYLSLFSSCLTNLAGTSHTSVTDLETKISRLTGGISFSHRISTNPYDIREVDLYFQMSGMALKENSEHIYNLWHEVLTDTQFDSNDELVVDKLFTLIKNMSQNQLNVIADRGHSYASGYSNAKLTPARYISDITSGISQVEFIMELNSNIEKKGKQYLADEILPILKEIQLLIIDNAKGEFKYRLVGDKDIIGENEKLVQEFNDKISHFSNTSSQGNASELKNLVNAFNNNNLGINANQNTLLNLPFQVSYASLGKLGAEYACKDGASLQILAQLYTFKHLHSVIRESNGAYGGGLLYDGLGGTLNFYSYRDPNPLKSVESFEKSFDFGLSVNWEPKDLQEAKLRIFQSVDAPTNIASQGSTEFYEGITDVMRQERRENFLSVNNQDLTNVIQKYLVDQKDNSVTVIGDNTTLNVGKDWTVQELNVN</sequence>
<protein>
    <recommendedName>
        <fullName evidence="6">Presequence protease, mitochondrial</fullName>
    </recommendedName>
    <alternativeName>
        <fullName evidence="14">Pitrilysin metalloproteinase</fullName>
    </alternativeName>
</protein>
<dbReference type="InterPro" id="IPR011249">
    <property type="entry name" value="Metalloenz_LuxS/M16"/>
</dbReference>
<dbReference type="HOGENOM" id="CLU_009165_0_0_1"/>
<evidence type="ECO:0000256" key="2">
    <source>
        <dbReference type="ARBA" id="ARBA00004305"/>
    </source>
</evidence>
<dbReference type="SUPFAM" id="SSF63411">
    <property type="entry name" value="LuxS/MPP-like metallohydrolase"/>
    <property type="match status" value="4"/>
</dbReference>
<dbReference type="MEROPS" id="M16.013"/>
<dbReference type="InParanoid" id="A3LQ15"/>
<proteinExistence type="inferred from homology"/>
<reference evidence="17 18" key="1">
    <citation type="journal article" date="2007" name="Nat. Biotechnol.">
        <title>Genome sequence of the lignocellulose-bioconverting and xylose-fermenting yeast Pichia stipitis.</title>
        <authorList>
            <person name="Jeffries T.W."/>
            <person name="Grigoriev I.V."/>
            <person name="Grimwood J."/>
            <person name="Laplaza J.M."/>
            <person name="Aerts A."/>
            <person name="Salamov A."/>
            <person name="Schmutz J."/>
            <person name="Lindquist E."/>
            <person name="Dehal P."/>
            <person name="Shapiro H."/>
            <person name="Jin Y.S."/>
            <person name="Passoth V."/>
            <person name="Richardson P.M."/>
        </authorList>
    </citation>
    <scope>NUCLEOTIDE SEQUENCE [LARGE SCALE GENOMIC DNA]</scope>
    <source>
        <strain evidence="18">ATCC 58785 / CBS 6054 / NBRC 10063 / NRRL Y-11545</strain>
    </source>
</reference>
<evidence type="ECO:0000256" key="11">
    <source>
        <dbReference type="ARBA" id="ARBA00022946"/>
    </source>
</evidence>
<keyword evidence="13" id="KW-0496">Mitochondrion</keyword>
<dbReference type="FunFam" id="3.30.830.10:FF:000009">
    <property type="entry name" value="Presequence protease, mitochondrial"/>
    <property type="match status" value="1"/>
</dbReference>
<evidence type="ECO:0000256" key="4">
    <source>
        <dbReference type="ARBA" id="ARBA00007575"/>
    </source>
</evidence>
<dbReference type="Proteomes" id="UP000002258">
    <property type="component" value="Chromosome 2"/>
</dbReference>
<evidence type="ECO:0000313" key="18">
    <source>
        <dbReference type="Proteomes" id="UP000002258"/>
    </source>
</evidence>
<dbReference type="OrthoDB" id="10250783at2759"/>
<dbReference type="Pfam" id="PF05193">
    <property type="entry name" value="Peptidase_M16_C"/>
    <property type="match status" value="1"/>
</dbReference>
<dbReference type="InterPro" id="IPR007863">
    <property type="entry name" value="Peptidase_M16_C"/>
</dbReference>
<dbReference type="InterPro" id="IPR011765">
    <property type="entry name" value="Pept_M16_N"/>
</dbReference>
<accession>A3LQ15</accession>
<keyword evidence="10" id="KW-0862">Zinc</keyword>
<dbReference type="KEGG" id="pic:PICST_76282"/>
<dbReference type="PANTHER" id="PTHR43016:SF13">
    <property type="entry name" value="PRESEQUENCE PROTEASE, MITOCHONDRIAL"/>
    <property type="match status" value="1"/>
</dbReference>
<comment type="subcellular location">
    <subcellularLocation>
        <location evidence="3">Mitochondrion intermembrane space</location>
    </subcellularLocation>
    <subcellularLocation>
        <location evidence="2">Mitochondrion matrix</location>
    </subcellularLocation>
</comment>
<keyword evidence="12" id="KW-0482">Metalloprotease</keyword>
<evidence type="ECO:0000256" key="15">
    <source>
        <dbReference type="ARBA" id="ARBA00045897"/>
    </source>
</evidence>
<name>A3LQ15_PICST</name>
<dbReference type="Pfam" id="PF00675">
    <property type="entry name" value="Peptidase_M16"/>
    <property type="match status" value="1"/>
</dbReference>
<keyword evidence="11" id="KW-0809">Transit peptide</keyword>
<dbReference type="Pfam" id="PF22516">
    <property type="entry name" value="PreP_C"/>
    <property type="match status" value="1"/>
</dbReference>
<evidence type="ECO:0000256" key="8">
    <source>
        <dbReference type="ARBA" id="ARBA00022723"/>
    </source>
</evidence>
<evidence type="ECO:0000259" key="16">
    <source>
        <dbReference type="SMART" id="SM01264"/>
    </source>
</evidence>
<dbReference type="FunFam" id="3.30.830.10:FF:000011">
    <property type="entry name" value="Presequence protease, mitochondrial"/>
    <property type="match status" value="1"/>
</dbReference>
<dbReference type="EMBL" id="CP000496">
    <property type="protein sequence ID" value="ABN64596.2"/>
    <property type="molecule type" value="Genomic_DNA"/>
</dbReference>
<dbReference type="FunFam" id="3.30.830.10:FF:000013">
    <property type="entry name" value="Mitochondrial presequence protease"/>
    <property type="match status" value="1"/>
</dbReference>
<dbReference type="InterPro" id="IPR055130">
    <property type="entry name" value="PreP_C"/>
</dbReference>
<dbReference type="GO" id="GO:0005759">
    <property type="term" value="C:mitochondrial matrix"/>
    <property type="evidence" value="ECO:0007669"/>
    <property type="project" value="UniProtKB-SubCell"/>
</dbReference>
<comment type="cofactor">
    <cofactor evidence="1">
        <name>Zn(2+)</name>
        <dbReference type="ChEBI" id="CHEBI:29105"/>
    </cofactor>
</comment>
<dbReference type="PANTHER" id="PTHR43016">
    <property type="entry name" value="PRESEQUENCE PROTEASE"/>
    <property type="match status" value="1"/>
</dbReference>
<dbReference type="GO" id="GO:0004176">
    <property type="term" value="F:ATP-dependent peptidase activity"/>
    <property type="evidence" value="ECO:0007669"/>
    <property type="project" value="EnsemblFungi"/>
</dbReference>
<evidence type="ECO:0000256" key="14">
    <source>
        <dbReference type="ARBA" id="ARBA00034552"/>
    </source>
</evidence>
<dbReference type="SMART" id="SM01264">
    <property type="entry name" value="M16C_associated"/>
    <property type="match status" value="1"/>
</dbReference>
<gene>
    <name evidence="17" type="ORF">PICST_76282</name>
</gene>
<comment type="function">
    <text evidence="15">Degrades mitochondrial transit peptides after their cleavage in the intermembrane space or in the matrix, and presequence peptides; clearance of these peptides is required to keep the presequence processing machinery running. Preferentially cleaves the N-terminal side of paired basic amino acid residues. Also degrades other unstructured peptides. May function as an ATP-dependent peptidase as opposed to a metalloendopeptidase.</text>
</comment>
<keyword evidence="7" id="KW-0645">Protease</keyword>
<keyword evidence="9" id="KW-0378">Hydrolase</keyword>
<dbReference type="RefSeq" id="XP_001382625.2">
    <property type="nucleotide sequence ID" value="XM_001382588.1"/>
</dbReference>
<evidence type="ECO:0000256" key="1">
    <source>
        <dbReference type="ARBA" id="ARBA00001947"/>
    </source>
</evidence>
<dbReference type="OMA" id="NYLYYIR"/>
<evidence type="ECO:0000256" key="10">
    <source>
        <dbReference type="ARBA" id="ARBA00022833"/>
    </source>
</evidence>
<dbReference type="AlphaFoldDB" id="A3LQ15"/>
<dbReference type="FunCoup" id="A3LQ15">
    <property type="interactions" value="682"/>
</dbReference>
<comment type="subunit">
    <text evidence="5">Monomer and homodimer; homodimerization is induced by binding of the substrate.</text>
</comment>
<organism evidence="17 18">
    <name type="scientific">Scheffersomyces stipitis (strain ATCC 58785 / CBS 6054 / NBRC 10063 / NRRL Y-11545)</name>
    <name type="common">Yeast</name>
    <name type="synonym">Pichia stipitis</name>
    <dbReference type="NCBI Taxonomy" id="322104"/>
    <lineage>
        <taxon>Eukaryota</taxon>
        <taxon>Fungi</taxon>
        <taxon>Dikarya</taxon>
        <taxon>Ascomycota</taxon>
        <taxon>Saccharomycotina</taxon>
        <taxon>Pichiomycetes</taxon>
        <taxon>Debaryomycetaceae</taxon>
        <taxon>Scheffersomyces</taxon>
    </lineage>
</organism>
<evidence type="ECO:0000256" key="9">
    <source>
        <dbReference type="ARBA" id="ARBA00022801"/>
    </source>
</evidence>
<dbReference type="GO" id="GO:0005758">
    <property type="term" value="C:mitochondrial intermembrane space"/>
    <property type="evidence" value="ECO:0007669"/>
    <property type="project" value="UniProtKB-SubCell"/>
</dbReference>
<dbReference type="GeneID" id="4837585"/>
<feature type="domain" description="Peptidase M16C associated" evidence="16">
    <location>
        <begin position="512"/>
        <end position="765"/>
    </location>
</feature>
<keyword evidence="8" id="KW-0479">Metal-binding</keyword>
<evidence type="ECO:0000256" key="3">
    <source>
        <dbReference type="ARBA" id="ARBA00004569"/>
    </source>
</evidence>
<dbReference type="eggNOG" id="KOG2019">
    <property type="taxonomic scope" value="Eukaryota"/>
</dbReference>
<dbReference type="GO" id="GO:0008270">
    <property type="term" value="F:zinc ion binding"/>
    <property type="evidence" value="ECO:0007669"/>
    <property type="project" value="EnsemblFungi"/>
</dbReference>
<dbReference type="GO" id="GO:0004222">
    <property type="term" value="F:metalloendopeptidase activity"/>
    <property type="evidence" value="ECO:0007669"/>
    <property type="project" value="EnsemblFungi"/>
</dbReference>
<dbReference type="InterPro" id="IPR013578">
    <property type="entry name" value="Peptidase_M16C_assoc"/>
</dbReference>
<dbReference type="Gene3D" id="3.30.830.10">
    <property type="entry name" value="Metalloenzyme, LuxS/M16 peptidase-like"/>
    <property type="match status" value="4"/>
</dbReference>
<keyword evidence="18" id="KW-1185">Reference proteome</keyword>